<dbReference type="EMBL" id="MHLP01000031">
    <property type="protein sequence ID" value="OGZ11915.1"/>
    <property type="molecule type" value="Genomic_DNA"/>
</dbReference>
<name>A0A1G2DE49_9BACT</name>
<dbReference type="PANTHER" id="PTHR21262">
    <property type="entry name" value="GUANOSINE-3',5'-BIS DIPHOSPHATE 3'-PYROPHOSPHOHYDROLASE"/>
    <property type="match status" value="1"/>
</dbReference>
<dbReference type="SMART" id="SM00471">
    <property type="entry name" value="HDc"/>
    <property type="match status" value="1"/>
</dbReference>
<sequence length="295" mass="34679">MGKPSGKRFQVLCQKWEESERGWGTRPDGYSLHKSDADREQYIREHMKKNFILFEKLENRDTFFERVHRFVLPYHEGALLIAKAYQTAKNAHRGMKRKRGERYFEHCRAVALVLMDHADVRDPEVLTAALLHDIVEDVPLWDVRRVRKEFGPRVAELVSALTIPARKFKSREKRLSAYHRQLCSAPKEALTIKLADRLHNLMTSTALSRNAQLRMVKETEAVYLSIAKERGILCDELCAAIAERRGSLGEKKVEESISHDGQWHPNYLDAHEWWRERWQTIFPDAEAWKMKFFHK</sequence>
<accession>A0A1G2DE49</accession>
<comment type="caution">
    <text evidence="2">The sequence shown here is derived from an EMBL/GenBank/DDBJ whole genome shotgun (WGS) entry which is preliminary data.</text>
</comment>
<proteinExistence type="predicted"/>
<evidence type="ECO:0000313" key="3">
    <source>
        <dbReference type="Proteomes" id="UP000178534"/>
    </source>
</evidence>
<dbReference type="AlphaFoldDB" id="A0A1G2DE49"/>
<protein>
    <recommendedName>
        <fullName evidence="1">HD domain-containing protein</fullName>
    </recommendedName>
</protein>
<reference evidence="2 3" key="1">
    <citation type="journal article" date="2016" name="Nat. Commun.">
        <title>Thousands of microbial genomes shed light on interconnected biogeochemical processes in an aquifer system.</title>
        <authorList>
            <person name="Anantharaman K."/>
            <person name="Brown C.T."/>
            <person name="Hug L.A."/>
            <person name="Sharon I."/>
            <person name="Castelle C.J."/>
            <person name="Probst A.J."/>
            <person name="Thomas B.C."/>
            <person name="Singh A."/>
            <person name="Wilkins M.J."/>
            <person name="Karaoz U."/>
            <person name="Brodie E.L."/>
            <person name="Williams K.H."/>
            <person name="Hubbard S.S."/>
            <person name="Banfield J.F."/>
        </authorList>
    </citation>
    <scope>NUCLEOTIDE SEQUENCE [LARGE SCALE GENOMIC DNA]</scope>
</reference>
<evidence type="ECO:0000259" key="1">
    <source>
        <dbReference type="PROSITE" id="PS51831"/>
    </source>
</evidence>
<dbReference type="Pfam" id="PF13328">
    <property type="entry name" value="HD_4"/>
    <property type="match status" value="1"/>
</dbReference>
<dbReference type="SUPFAM" id="SSF109604">
    <property type="entry name" value="HD-domain/PDEase-like"/>
    <property type="match status" value="1"/>
</dbReference>
<dbReference type="Proteomes" id="UP000178534">
    <property type="component" value="Unassembled WGS sequence"/>
</dbReference>
<dbReference type="InterPro" id="IPR003607">
    <property type="entry name" value="HD/PDEase_dom"/>
</dbReference>
<dbReference type="InterPro" id="IPR006674">
    <property type="entry name" value="HD_domain"/>
</dbReference>
<dbReference type="STRING" id="1798665.A2942_01995"/>
<feature type="domain" description="HD" evidence="1">
    <location>
        <begin position="103"/>
        <end position="201"/>
    </location>
</feature>
<dbReference type="Gene3D" id="1.10.3210.10">
    <property type="entry name" value="Hypothetical protein af1432"/>
    <property type="match status" value="1"/>
</dbReference>
<gene>
    <name evidence="2" type="ORF">A2942_01995</name>
</gene>
<dbReference type="PROSITE" id="PS51831">
    <property type="entry name" value="HD"/>
    <property type="match status" value="1"/>
</dbReference>
<dbReference type="CDD" id="cd00077">
    <property type="entry name" value="HDc"/>
    <property type="match status" value="1"/>
</dbReference>
<evidence type="ECO:0000313" key="2">
    <source>
        <dbReference type="EMBL" id="OGZ11915.1"/>
    </source>
</evidence>
<organism evidence="2 3">
    <name type="scientific">Candidatus Lloydbacteria bacterium RIFCSPLOWO2_01_FULL_50_20</name>
    <dbReference type="NCBI Taxonomy" id="1798665"/>
    <lineage>
        <taxon>Bacteria</taxon>
        <taxon>Candidatus Lloydiibacteriota</taxon>
    </lineage>
</organism>
<dbReference type="PANTHER" id="PTHR21262:SF31">
    <property type="entry name" value="GTP PYROPHOSPHOKINASE"/>
    <property type="match status" value="1"/>
</dbReference>